<dbReference type="RefSeq" id="YP_001111147.1">
    <property type="nucleotide sequence ID" value="NC_009235.2"/>
</dbReference>
<reference evidence="2" key="1">
    <citation type="submission" date="2007-06" db="EMBL/GenBank/DDBJ databases">
        <authorList>
            <person name="DeShazer D."/>
            <person name="Ronning C.M."/>
            <person name="Brinkac L."/>
            <person name="Nierman W.C."/>
        </authorList>
    </citation>
    <scope>NUCLEOTIDE SEQUENCE</scope>
</reference>
<keyword evidence="3" id="KW-1185">Reference proteome</keyword>
<proteinExistence type="predicted"/>
<protein>
    <submittedName>
        <fullName evidence="2">Uncharacterized protein</fullName>
    </submittedName>
</protein>
<gene>
    <name evidence="2" type="ORF">BPSphi6442_0068</name>
</gene>
<name>A4JX63_9CAUD</name>
<dbReference type="OrthoDB" id="39110at10239"/>
<feature type="region of interest" description="Disordered" evidence="1">
    <location>
        <begin position="12"/>
        <end position="43"/>
    </location>
</feature>
<dbReference type="Proteomes" id="UP000002289">
    <property type="component" value="Segment"/>
</dbReference>
<evidence type="ECO:0000313" key="3">
    <source>
        <dbReference type="Proteomes" id="UP000002289"/>
    </source>
</evidence>
<dbReference type="GeneID" id="4960562"/>
<dbReference type="EMBL" id="CP000625">
    <property type="protein sequence ID" value="ABO60856.1"/>
    <property type="molecule type" value="Genomic_DNA"/>
</dbReference>
<evidence type="ECO:0000313" key="2">
    <source>
        <dbReference type="EMBL" id="ABO60856.1"/>
    </source>
</evidence>
<accession>A4JX63</accession>
<sequence>MSLVSSICVMQSHERDDRHSRTHPVRTTAKHQNSHISSGRGNEKAREAFTLRASYSIDAPLPVGEVARLCGIGHLRSMIHSSRLVYKRFFESVRI</sequence>
<organism evidence="2 3">
    <name type="scientific">Burkholderia phage phi644-2</name>
    <dbReference type="NCBI Taxonomy" id="2881400"/>
    <lineage>
        <taxon>Viruses</taxon>
        <taxon>Duplodnaviria</taxon>
        <taxon>Heunggongvirae</taxon>
        <taxon>Uroviricota</taxon>
        <taxon>Caudoviricetes</taxon>
        <taxon>Stanholtvirus</taxon>
        <taxon>Stanholtvirus sv6442</taxon>
    </lineage>
</organism>
<evidence type="ECO:0000256" key="1">
    <source>
        <dbReference type="SAM" id="MobiDB-lite"/>
    </source>
</evidence>
<dbReference type="KEGG" id="vg:4960562"/>
<feature type="compositionally biased region" description="Basic residues" evidence="1">
    <location>
        <begin position="20"/>
        <end position="33"/>
    </location>
</feature>